<evidence type="ECO:0000313" key="1">
    <source>
        <dbReference type="EMBL" id="KIL64481.1"/>
    </source>
</evidence>
<evidence type="ECO:0000313" key="2">
    <source>
        <dbReference type="Proteomes" id="UP000054549"/>
    </source>
</evidence>
<dbReference type="EMBL" id="KN818249">
    <property type="protein sequence ID" value="KIL64481.1"/>
    <property type="molecule type" value="Genomic_DNA"/>
</dbReference>
<protein>
    <submittedName>
        <fullName evidence="1">Uncharacterized protein</fullName>
    </submittedName>
</protein>
<keyword evidence="2" id="KW-1185">Reference proteome</keyword>
<organism evidence="1 2">
    <name type="scientific">Amanita muscaria (strain Koide BX008)</name>
    <dbReference type="NCBI Taxonomy" id="946122"/>
    <lineage>
        <taxon>Eukaryota</taxon>
        <taxon>Fungi</taxon>
        <taxon>Dikarya</taxon>
        <taxon>Basidiomycota</taxon>
        <taxon>Agaricomycotina</taxon>
        <taxon>Agaricomycetes</taxon>
        <taxon>Agaricomycetidae</taxon>
        <taxon>Agaricales</taxon>
        <taxon>Pluteineae</taxon>
        <taxon>Amanitaceae</taxon>
        <taxon>Amanita</taxon>
    </lineage>
</organism>
<dbReference type="InParanoid" id="A0A0C2X5D4"/>
<dbReference type="Proteomes" id="UP000054549">
    <property type="component" value="Unassembled WGS sequence"/>
</dbReference>
<accession>A0A0C2X5D4</accession>
<gene>
    <name evidence="1" type="ORF">M378DRAFT_106153</name>
</gene>
<reference evidence="1 2" key="1">
    <citation type="submission" date="2014-04" db="EMBL/GenBank/DDBJ databases">
        <title>Evolutionary Origins and Diversification of the Mycorrhizal Mutualists.</title>
        <authorList>
            <consortium name="DOE Joint Genome Institute"/>
            <consortium name="Mycorrhizal Genomics Consortium"/>
            <person name="Kohler A."/>
            <person name="Kuo A."/>
            <person name="Nagy L.G."/>
            <person name="Floudas D."/>
            <person name="Copeland A."/>
            <person name="Barry K.W."/>
            <person name="Cichocki N."/>
            <person name="Veneault-Fourrey C."/>
            <person name="LaButti K."/>
            <person name="Lindquist E.A."/>
            <person name="Lipzen A."/>
            <person name="Lundell T."/>
            <person name="Morin E."/>
            <person name="Murat C."/>
            <person name="Riley R."/>
            <person name="Ohm R."/>
            <person name="Sun H."/>
            <person name="Tunlid A."/>
            <person name="Henrissat B."/>
            <person name="Grigoriev I.V."/>
            <person name="Hibbett D.S."/>
            <person name="Martin F."/>
        </authorList>
    </citation>
    <scope>NUCLEOTIDE SEQUENCE [LARGE SCALE GENOMIC DNA]</scope>
    <source>
        <strain evidence="1 2">Koide BX008</strain>
    </source>
</reference>
<name>A0A0C2X5D4_AMAMK</name>
<sequence length="81" mass="9509">MCRYEVYGDLYQGCGCFKKSYYSGERTDCGKADCRNSEKHTHRAPLCPCGAYAQDEKRIMNLFRFACDDCKRDEFQRRVGR</sequence>
<proteinExistence type="predicted"/>
<dbReference type="OrthoDB" id="3197992at2759"/>
<dbReference type="HOGENOM" id="CLU_180191_0_0_1"/>
<dbReference type="AlphaFoldDB" id="A0A0C2X5D4"/>